<feature type="domain" description="ChrR-like cupin" evidence="1">
    <location>
        <begin position="11"/>
        <end position="114"/>
    </location>
</feature>
<accession>A0A2T0M1V1</accession>
<dbReference type="SUPFAM" id="SSF51182">
    <property type="entry name" value="RmlC-like cupins"/>
    <property type="match status" value="1"/>
</dbReference>
<organism evidence="2 3">
    <name type="scientific">Nonomuraea fuscirosea</name>
    <dbReference type="NCBI Taxonomy" id="1291556"/>
    <lineage>
        <taxon>Bacteria</taxon>
        <taxon>Bacillati</taxon>
        <taxon>Actinomycetota</taxon>
        <taxon>Actinomycetes</taxon>
        <taxon>Streptosporangiales</taxon>
        <taxon>Streptosporangiaceae</taxon>
        <taxon>Nonomuraea</taxon>
    </lineage>
</organism>
<dbReference type="Proteomes" id="UP000238312">
    <property type="component" value="Unassembled WGS sequence"/>
</dbReference>
<comment type="caution">
    <text evidence="2">The sequence shown here is derived from an EMBL/GenBank/DDBJ whole genome shotgun (WGS) entry which is preliminary data.</text>
</comment>
<gene>
    <name evidence="2" type="ORF">B0I32_13718</name>
</gene>
<name>A0A2T0M1V1_9ACTN</name>
<dbReference type="InterPro" id="IPR025979">
    <property type="entry name" value="ChrR-like_cupin_dom"/>
</dbReference>
<dbReference type="RefSeq" id="WP_219912470.1">
    <property type="nucleotide sequence ID" value="NZ_PVNG01000037.1"/>
</dbReference>
<evidence type="ECO:0000313" key="3">
    <source>
        <dbReference type="Proteomes" id="UP000238312"/>
    </source>
</evidence>
<dbReference type="EMBL" id="PVNG01000037">
    <property type="protein sequence ID" value="PRX50731.1"/>
    <property type="molecule type" value="Genomic_DNA"/>
</dbReference>
<proteinExistence type="predicted"/>
<protein>
    <submittedName>
        <fullName evidence="2">ChrR-like protein with cupin domain</fullName>
    </submittedName>
</protein>
<dbReference type="InterPro" id="IPR014710">
    <property type="entry name" value="RmlC-like_jellyroll"/>
</dbReference>
<evidence type="ECO:0000313" key="2">
    <source>
        <dbReference type="EMBL" id="PRX50731.1"/>
    </source>
</evidence>
<dbReference type="AlphaFoldDB" id="A0A2T0M1V1"/>
<keyword evidence="3" id="KW-1185">Reference proteome</keyword>
<dbReference type="Gene3D" id="2.60.120.10">
    <property type="entry name" value="Jelly Rolls"/>
    <property type="match status" value="1"/>
</dbReference>
<dbReference type="Pfam" id="PF12973">
    <property type="entry name" value="Cupin_7"/>
    <property type="match status" value="1"/>
</dbReference>
<dbReference type="CDD" id="cd20302">
    <property type="entry name" value="cupin_DAD"/>
    <property type="match status" value="1"/>
</dbReference>
<evidence type="ECO:0000259" key="1">
    <source>
        <dbReference type="Pfam" id="PF12973"/>
    </source>
</evidence>
<sequence>MTTVDLTPMGDQLVDPVDLPWVPQAEGVWFKPLRLSPVSGTWTNLLKVTRRGVISRHRHPFPVEAWVLQGSWRYLEHDWTAGPGSYVYEPAGDVHTLVTEGEDEMVTLFSMHGRIDYLNDAGEVTFIETAQTKLDKYLDYCARHRLAPLPVVA</sequence>
<reference evidence="2 3" key="1">
    <citation type="submission" date="2018-03" db="EMBL/GenBank/DDBJ databases">
        <title>Genomic Encyclopedia of Type Strains, Phase III (KMG-III): the genomes of soil and plant-associated and newly described type strains.</title>
        <authorList>
            <person name="Whitman W."/>
        </authorList>
    </citation>
    <scope>NUCLEOTIDE SEQUENCE [LARGE SCALE GENOMIC DNA]</scope>
    <source>
        <strain evidence="2 3">CGMCC 4.7104</strain>
    </source>
</reference>
<dbReference type="InterPro" id="IPR011051">
    <property type="entry name" value="RmlC_Cupin_sf"/>
</dbReference>